<evidence type="ECO:0000313" key="3">
    <source>
        <dbReference type="Proteomes" id="UP000018680"/>
    </source>
</evidence>
<keyword evidence="1" id="KW-1133">Transmembrane helix</keyword>
<dbReference type="KEGG" id="slr:L21SP2_2437"/>
<dbReference type="STRING" id="1307761.L21SP2_2437"/>
<evidence type="ECO:0000256" key="1">
    <source>
        <dbReference type="SAM" id="Phobius"/>
    </source>
</evidence>
<dbReference type="AlphaFoldDB" id="V5WJH8"/>
<organism evidence="2 3">
    <name type="scientific">Salinispira pacifica</name>
    <dbReference type="NCBI Taxonomy" id="1307761"/>
    <lineage>
        <taxon>Bacteria</taxon>
        <taxon>Pseudomonadati</taxon>
        <taxon>Spirochaetota</taxon>
        <taxon>Spirochaetia</taxon>
        <taxon>Spirochaetales</taxon>
        <taxon>Spirochaetaceae</taxon>
        <taxon>Salinispira</taxon>
    </lineage>
</organism>
<name>V5WJH8_9SPIO</name>
<dbReference type="Gene3D" id="2.60.40.10">
    <property type="entry name" value="Immunoglobulins"/>
    <property type="match status" value="1"/>
</dbReference>
<protein>
    <recommendedName>
        <fullName evidence="4">CARDB domain-containing protein</fullName>
    </recommendedName>
</protein>
<sequence>MRNIVRIASLFVMVMVLGGCSGVLGLLTGFNPGVSTVVVDDTGSKGISEIDIVFTNAGPALDAVAYAVVLSNGTSLSYASDAVIYEDSVDLKAGGTQTVSVNRELIDEFMAESQETVSDGNYYVGVILDPLSRVNDEDRADNQAVSQGEFNFTN</sequence>
<accession>V5WJH8</accession>
<feature type="transmembrane region" description="Helical" evidence="1">
    <location>
        <begin position="7"/>
        <end position="30"/>
    </location>
</feature>
<dbReference type="Proteomes" id="UP000018680">
    <property type="component" value="Chromosome"/>
</dbReference>
<dbReference type="EMBL" id="CP006939">
    <property type="protein sequence ID" value="AHC15790.1"/>
    <property type="molecule type" value="Genomic_DNA"/>
</dbReference>
<evidence type="ECO:0000313" key="2">
    <source>
        <dbReference type="EMBL" id="AHC15790.1"/>
    </source>
</evidence>
<dbReference type="InterPro" id="IPR013783">
    <property type="entry name" value="Ig-like_fold"/>
</dbReference>
<evidence type="ECO:0008006" key="4">
    <source>
        <dbReference type="Google" id="ProtNLM"/>
    </source>
</evidence>
<keyword evidence="1" id="KW-0812">Transmembrane</keyword>
<keyword evidence="3" id="KW-1185">Reference proteome</keyword>
<gene>
    <name evidence="2" type="ORF">L21SP2_2437</name>
</gene>
<proteinExistence type="predicted"/>
<dbReference type="HOGENOM" id="CLU_1702996_0_0_12"/>
<dbReference type="PROSITE" id="PS51257">
    <property type="entry name" value="PROKAR_LIPOPROTEIN"/>
    <property type="match status" value="1"/>
</dbReference>
<dbReference type="RefSeq" id="WP_024268693.1">
    <property type="nucleotide sequence ID" value="NC_023035.1"/>
</dbReference>
<reference evidence="2 3" key="1">
    <citation type="journal article" date="2015" name="Stand. Genomic Sci.">
        <title>Complete genome sequence and description of Salinispira pacifica gen. nov., sp. nov., a novel spirochaete isolated form a hypersaline microbial mat.</title>
        <authorList>
            <person name="Ben Hania W."/>
            <person name="Joseph M."/>
            <person name="Schumann P."/>
            <person name="Bunk B."/>
            <person name="Fiebig A."/>
            <person name="Sproer C."/>
            <person name="Klenk H.P."/>
            <person name="Fardeau M.L."/>
            <person name="Spring S."/>
        </authorList>
    </citation>
    <scope>NUCLEOTIDE SEQUENCE [LARGE SCALE GENOMIC DNA]</scope>
    <source>
        <strain evidence="2 3">L21-RPul-D2</strain>
    </source>
</reference>
<keyword evidence="1" id="KW-0472">Membrane</keyword>